<feature type="transmembrane region" description="Helical" evidence="5">
    <location>
        <begin position="278"/>
        <end position="298"/>
    </location>
</feature>
<keyword evidence="7" id="KW-1185">Reference proteome</keyword>
<feature type="transmembrane region" description="Helical" evidence="5">
    <location>
        <begin position="159"/>
        <end position="179"/>
    </location>
</feature>
<keyword evidence="4 5" id="KW-0472">Membrane</keyword>
<comment type="subcellular location">
    <subcellularLocation>
        <location evidence="1">Membrane</location>
        <topology evidence="1">Multi-pass membrane protein</topology>
    </subcellularLocation>
</comment>
<sequence length="476" mass="51431">MISHAEPLPSPVQRVETQRWYVLAVFSTVSALNNVVWITFSSVSPSVAAEYYGIHRRELNQLLNYGPLLFLLVAPFTSWLLTRPSGMRYTVLLGAFLVFAGSIVRIVPTWAFTEHNRCAGEGRWLLHLGQILNALSGPLVISPVSRLSALWFPAEQRAGATAIAQVANGFGSAVSWFLGPWLASTASGMPHLLYVIAVLTGLPFVAAVIHFPDRPAVPPTAVPTSSIRSQVPTVVELNAPLLLSASHADSHPSARGEPATTSLAFREGLRQACMNRSFLLLVAAFGMCGVQQAWVAQLQTLLQGVLGAKAIGVLAVVEALACTLCGVACGFIADSKFRRRFKLLIVLALTICTLASIHFMLSLSSPFSSRPIFPTNAQMIGVSILIIGSTLGTAMPLLFELSAELTYPVPEGTSAGVMLWVFNMGCFVLLLVSSYMSVAWINVIWTLTLIMTTLLMCAVDEQYRRSDAEDQIRGTI</sequence>
<dbReference type="Gene3D" id="1.20.1250.20">
    <property type="entry name" value="MFS general substrate transporter like domains"/>
    <property type="match status" value="2"/>
</dbReference>
<evidence type="ECO:0000256" key="4">
    <source>
        <dbReference type="ARBA" id="ARBA00023136"/>
    </source>
</evidence>
<evidence type="ECO:0000256" key="3">
    <source>
        <dbReference type="ARBA" id="ARBA00022989"/>
    </source>
</evidence>
<feature type="transmembrane region" description="Helical" evidence="5">
    <location>
        <begin position="379"/>
        <end position="401"/>
    </location>
</feature>
<dbReference type="InterPro" id="IPR011701">
    <property type="entry name" value="MFS"/>
</dbReference>
<feature type="transmembrane region" description="Helical" evidence="5">
    <location>
        <begin position="438"/>
        <end position="459"/>
    </location>
</feature>
<protein>
    <submittedName>
        <fullName evidence="6">Uncharacterized protein</fullName>
    </submittedName>
</protein>
<evidence type="ECO:0000313" key="7">
    <source>
        <dbReference type="Proteomes" id="UP001190700"/>
    </source>
</evidence>
<comment type="caution">
    <text evidence="6">The sequence shown here is derived from an EMBL/GenBank/DDBJ whole genome shotgun (WGS) entry which is preliminary data.</text>
</comment>
<evidence type="ECO:0000256" key="2">
    <source>
        <dbReference type="ARBA" id="ARBA00022692"/>
    </source>
</evidence>
<keyword evidence="2 5" id="KW-0812">Transmembrane</keyword>
<dbReference type="EMBL" id="LGRX02005267">
    <property type="protein sequence ID" value="KAK3278824.1"/>
    <property type="molecule type" value="Genomic_DNA"/>
</dbReference>
<feature type="transmembrane region" description="Helical" evidence="5">
    <location>
        <begin position="191"/>
        <end position="211"/>
    </location>
</feature>
<name>A0AAE0LBK5_9CHLO</name>
<evidence type="ECO:0000256" key="1">
    <source>
        <dbReference type="ARBA" id="ARBA00004141"/>
    </source>
</evidence>
<dbReference type="PANTHER" id="PTHR10924">
    <property type="entry name" value="MAJOR FACILITATOR SUPERFAMILY PROTEIN-RELATED"/>
    <property type="match status" value="1"/>
</dbReference>
<dbReference type="SUPFAM" id="SSF103473">
    <property type="entry name" value="MFS general substrate transporter"/>
    <property type="match status" value="1"/>
</dbReference>
<dbReference type="PANTHER" id="PTHR10924:SF27">
    <property type="entry name" value="SOLUTE CARRIER FAMILY 49 MEMBER 4"/>
    <property type="match status" value="1"/>
</dbReference>
<organism evidence="6 7">
    <name type="scientific">Cymbomonas tetramitiformis</name>
    <dbReference type="NCBI Taxonomy" id="36881"/>
    <lineage>
        <taxon>Eukaryota</taxon>
        <taxon>Viridiplantae</taxon>
        <taxon>Chlorophyta</taxon>
        <taxon>Pyramimonadophyceae</taxon>
        <taxon>Pyramimonadales</taxon>
        <taxon>Pyramimonadaceae</taxon>
        <taxon>Cymbomonas</taxon>
    </lineage>
</organism>
<reference evidence="6 7" key="1">
    <citation type="journal article" date="2015" name="Genome Biol. Evol.">
        <title>Comparative Genomics of a Bacterivorous Green Alga Reveals Evolutionary Causalities and Consequences of Phago-Mixotrophic Mode of Nutrition.</title>
        <authorList>
            <person name="Burns J.A."/>
            <person name="Paasch A."/>
            <person name="Narechania A."/>
            <person name="Kim E."/>
        </authorList>
    </citation>
    <scope>NUCLEOTIDE SEQUENCE [LARGE SCALE GENOMIC DNA]</scope>
    <source>
        <strain evidence="6 7">PLY_AMNH</strain>
    </source>
</reference>
<gene>
    <name evidence="6" type="ORF">CYMTET_13264</name>
</gene>
<keyword evidence="3 5" id="KW-1133">Transmembrane helix</keyword>
<feature type="transmembrane region" description="Helical" evidence="5">
    <location>
        <begin position="413"/>
        <end position="432"/>
    </location>
</feature>
<dbReference type="InterPro" id="IPR049680">
    <property type="entry name" value="FLVCR1-2_SLC49-like"/>
</dbReference>
<evidence type="ECO:0000313" key="6">
    <source>
        <dbReference type="EMBL" id="KAK3278824.1"/>
    </source>
</evidence>
<feature type="transmembrane region" description="Helical" evidence="5">
    <location>
        <begin position="131"/>
        <end position="152"/>
    </location>
</feature>
<accession>A0AAE0LBK5</accession>
<dbReference type="InterPro" id="IPR036259">
    <property type="entry name" value="MFS_trans_sf"/>
</dbReference>
<proteinExistence type="predicted"/>
<feature type="transmembrane region" description="Helical" evidence="5">
    <location>
        <begin position="344"/>
        <end position="367"/>
    </location>
</feature>
<dbReference type="GO" id="GO:0022857">
    <property type="term" value="F:transmembrane transporter activity"/>
    <property type="evidence" value="ECO:0007669"/>
    <property type="project" value="InterPro"/>
</dbReference>
<feature type="transmembrane region" description="Helical" evidence="5">
    <location>
        <begin position="310"/>
        <end position="332"/>
    </location>
</feature>
<dbReference type="AlphaFoldDB" id="A0AAE0LBK5"/>
<feature type="transmembrane region" description="Helical" evidence="5">
    <location>
        <begin position="89"/>
        <end position="111"/>
    </location>
</feature>
<dbReference type="Proteomes" id="UP001190700">
    <property type="component" value="Unassembled WGS sequence"/>
</dbReference>
<dbReference type="GO" id="GO:0016020">
    <property type="term" value="C:membrane"/>
    <property type="evidence" value="ECO:0007669"/>
    <property type="project" value="UniProtKB-SubCell"/>
</dbReference>
<feature type="transmembrane region" description="Helical" evidence="5">
    <location>
        <begin position="20"/>
        <end position="42"/>
    </location>
</feature>
<feature type="transmembrane region" description="Helical" evidence="5">
    <location>
        <begin position="62"/>
        <end position="82"/>
    </location>
</feature>
<evidence type="ECO:0000256" key="5">
    <source>
        <dbReference type="SAM" id="Phobius"/>
    </source>
</evidence>
<dbReference type="Pfam" id="PF07690">
    <property type="entry name" value="MFS_1"/>
    <property type="match status" value="1"/>
</dbReference>